<accession>A0A0F8Y4V1</accession>
<proteinExistence type="predicted"/>
<comment type="caution">
    <text evidence="1">The sequence shown here is derived from an EMBL/GenBank/DDBJ whole genome shotgun (WGS) entry which is preliminary data.</text>
</comment>
<protein>
    <submittedName>
        <fullName evidence="1">Uncharacterized protein</fullName>
    </submittedName>
</protein>
<sequence>MRVFLSSNLVIGVETTNKKLIKTLETNKGFTTPDVELPNLQYYDQKCCEGVRISSIYLLEALELIKDLPDVDRVRIFVANLYPMIIEGKDFKIIIAPCSEVEQ</sequence>
<dbReference type="AlphaFoldDB" id="A0A0F8Y4V1"/>
<organism evidence="1">
    <name type="scientific">marine sediment metagenome</name>
    <dbReference type="NCBI Taxonomy" id="412755"/>
    <lineage>
        <taxon>unclassified sequences</taxon>
        <taxon>metagenomes</taxon>
        <taxon>ecological metagenomes</taxon>
    </lineage>
</organism>
<name>A0A0F8Y4V1_9ZZZZ</name>
<dbReference type="EMBL" id="LAZR01055465">
    <property type="protein sequence ID" value="KKK76303.1"/>
    <property type="molecule type" value="Genomic_DNA"/>
</dbReference>
<reference evidence="1" key="1">
    <citation type="journal article" date="2015" name="Nature">
        <title>Complex archaea that bridge the gap between prokaryotes and eukaryotes.</title>
        <authorList>
            <person name="Spang A."/>
            <person name="Saw J.H."/>
            <person name="Jorgensen S.L."/>
            <person name="Zaremba-Niedzwiedzka K."/>
            <person name="Martijn J."/>
            <person name="Lind A.E."/>
            <person name="van Eijk R."/>
            <person name="Schleper C."/>
            <person name="Guy L."/>
            <person name="Ettema T.J."/>
        </authorList>
    </citation>
    <scope>NUCLEOTIDE SEQUENCE</scope>
</reference>
<gene>
    <name evidence="1" type="ORF">LCGC14_2865040</name>
</gene>
<evidence type="ECO:0000313" key="1">
    <source>
        <dbReference type="EMBL" id="KKK76303.1"/>
    </source>
</evidence>